<protein>
    <recommendedName>
        <fullName evidence="1">DNA (cytosine-5-)-methyltransferase</fullName>
        <ecNumber evidence="1">2.1.1.37</ecNumber>
    </recommendedName>
</protein>
<dbReference type="InterPro" id="IPR031303">
    <property type="entry name" value="C5_meth_CS"/>
</dbReference>
<dbReference type="InterPro" id="IPR050390">
    <property type="entry name" value="C5-Methyltransferase"/>
</dbReference>
<dbReference type="RefSeq" id="WP_190865768.1">
    <property type="nucleotide sequence ID" value="NZ_JACXIY010000034.1"/>
</dbReference>
<evidence type="ECO:0000256" key="5">
    <source>
        <dbReference type="ARBA" id="ARBA00022747"/>
    </source>
</evidence>
<dbReference type="GO" id="GO:0003886">
    <property type="term" value="F:DNA (cytosine-5-)-methyltransferase activity"/>
    <property type="evidence" value="ECO:0007669"/>
    <property type="project" value="UniProtKB-EC"/>
</dbReference>
<dbReference type="GO" id="GO:0009307">
    <property type="term" value="P:DNA restriction-modification system"/>
    <property type="evidence" value="ECO:0007669"/>
    <property type="project" value="UniProtKB-KW"/>
</dbReference>
<sequence>MKVIDLFAGVGGMSLGAAKAGFSLAGAVELDPIAIKTHEINFPKSVHLECDVSGITGEDLKRELKLNLGDPVGIIGGPPCQGFSSMGRRDVDDPRNSLFIHYFRLVSELQPDFFVAENVLGILDSKYDKIREQAFLLLKNDYTILQPVTISAKDVGAPTTRTRVFFIGIRNNYKSLVSKFDFNLKSEKPFFVKDALLGLSKEVSFNEGHWSYTEKVQNSYSELISSHIPEGIGDTDSIERFLINSEISGMTGTKHTKEVIKRFERVKEGQTDKVSKAPRLRQNGFCPTLRAGTAKDKGSYQAVRPIHPTENRVITPREAARLQGFPDWFQFHKTKWHSFRQIGNSVSPIVSEHILNRIREVLFTV</sequence>
<keyword evidence="4 6" id="KW-0949">S-adenosyl-L-methionine</keyword>
<dbReference type="Gene3D" id="3.40.50.150">
    <property type="entry name" value="Vaccinia Virus protein VP39"/>
    <property type="match status" value="1"/>
</dbReference>
<dbReference type="AlphaFoldDB" id="A0A927CQJ5"/>
<dbReference type="Proteomes" id="UP000632125">
    <property type="component" value="Unassembled WGS sequence"/>
</dbReference>
<dbReference type="SUPFAM" id="SSF53335">
    <property type="entry name" value="S-adenosyl-L-methionine-dependent methyltransferases"/>
    <property type="match status" value="1"/>
</dbReference>
<evidence type="ECO:0000313" key="8">
    <source>
        <dbReference type="EMBL" id="MBD2871722.1"/>
    </source>
</evidence>
<dbReference type="InterPro" id="IPR001525">
    <property type="entry name" value="C5_MeTfrase"/>
</dbReference>
<dbReference type="Gene3D" id="3.90.120.10">
    <property type="entry name" value="DNA Methylase, subunit A, domain 2"/>
    <property type="match status" value="1"/>
</dbReference>
<dbReference type="NCBIfam" id="TIGR00675">
    <property type="entry name" value="dcm"/>
    <property type="match status" value="1"/>
</dbReference>
<dbReference type="PROSITE" id="PS00095">
    <property type="entry name" value="C5_MTASE_2"/>
    <property type="match status" value="1"/>
</dbReference>
<evidence type="ECO:0000256" key="4">
    <source>
        <dbReference type="ARBA" id="ARBA00022691"/>
    </source>
</evidence>
<keyword evidence="2 6" id="KW-0489">Methyltransferase</keyword>
<organism evidence="8 9">
    <name type="scientific">Paenibacillus arenilitoris</name>
    <dbReference type="NCBI Taxonomy" id="2772299"/>
    <lineage>
        <taxon>Bacteria</taxon>
        <taxon>Bacillati</taxon>
        <taxon>Bacillota</taxon>
        <taxon>Bacilli</taxon>
        <taxon>Bacillales</taxon>
        <taxon>Paenibacillaceae</taxon>
        <taxon>Paenibacillus</taxon>
    </lineage>
</organism>
<dbReference type="PANTHER" id="PTHR10629">
    <property type="entry name" value="CYTOSINE-SPECIFIC METHYLTRANSFERASE"/>
    <property type="match status" value="1"/>
</dbReference>
<gene>
    <name evidence="8" type="ORF">IDH41_24335</name>
</gene>
<dbReference type="PRINTS" id="PR00105">
    <property type="entry name" value="C5METTRFRASE"/>
</dbReference>
<proteinExistence type="inferred from homology"/>
<evidence type="ECO:0000256" key="7">
    <source>
        <dbReference type="RuleBase" id="RU000416"/>
    </source>
</evidence>
<dbReference type="EC" id="2.1.1.37" evidence="1"/>
<evidence type="ECO:0000256" key="6">
    <source>
        <dbReference type="PROSITE-ProRule" id="PRU01016"/>
    </source>
</evidence>
<dbReference type="InterPro" id="IPR029063">
    <property type="entry name" value="SAM-dependent_MTases_sf"/>
</dbReference>
<dbReference type="EMBL" id="JACXIY010000034">
    <property type="protein sequence ID" value="MBD2871722.1"/>
    <property type="molecule type" value="Genomic_DNA"/>
</dbReference>
<dbReference type="PROSITE" id="PS51679">
    <property type="entry name" value="SAM_MT_C5"/>
    <property type="match status" value="1"/>
</dbReference>
<keyword evidence="9" id="KW-1185">Reference proteome</keyword>
<dbReference type="GO" id="GO:0032259">
    <property type="term" value="P:methylation"/>
    <property type="evidence" value="ECO:0007669"/>
    <property type="project" value="UniProtKB-KW"/>
</dbReference>
<reference evidence="8" key="1">
    <citation type="submission" date="2020-09" db="EMBL/GenBank/DDBJ databases">
        <title>A novel bacterium of genus Paenibacillus, isolated from South China Sea.</title>
        <authorList>
            <person name="Huang H."/>
            <person name="Mo K."/>
            <person name="Hu Y."/>
        </authorList>
    </citation>
    <scope>NUCLEOTIDE SEQUENCE</scope>
    <source>
        <strain evidence="8">IB182493</strain>
    </source>
</reference>
<evidence type="ECO:0000256" key="2">
    <source>
        <dbReference type="ARBA" id="ARBA00022603"/>
    </source>
</evidence>
<accession>A0A927CQJ5</accession>
<feature type="active site" evidence="6">
    <location>
        <position position="80"/>
    </location>
</feature>
<comment type="similarity">
    <text evidence="6 7">Belongs to the class I-like SAM-binding methyltransferase superfamily. C5-methyltransferase family.</text>
</comment>
<comment type="caution">
    <text evidence="8">The sequence shown here is derived from an EMBL/GenBank/DDBJ whole genome shotgun (WGS) entry which is preliminary data.</text>
</comment>
<evidence type="ECO:0000256" key="3">
    <source>
        <dbReference type="ARBA" id="ARBA00022679"/>
    </source>
</evidence>
<evidence type="ECO:0000313" key="9">
    <source>
        <dbReference type="Proteomes" id="UP000632125"/>
    </source>
</evidence>
<name>A0A927CQJ5_9BACL</name>
<keyword evidence="3 6" id="KW-0808">Transferase</keyword>
<dbReference type="Pfam" id="PF00145">
    <property type="entry name" value="DNA_methylase"/>
    <property type="match status" value="1"/>
</dbReference>
<dbReference type="PANTHER" id="PTHR10629:SF52">
    <property type="entry name" value="DNA (CYTOSINE-5)-METHYLTRANSFERASE 1"/>
    <property type="match status" value="1"/>
</dbReference>
<evidence type="ECO:0000256" key="1">
    <source>
        <dbReference type="ARBA" id="ARBA00011975"/>
    </source>
</evidence>
<keyword evidence="5" id="KW-0680">Restriction system</keyword>